<dbReference type="GO" id="GO:0016813">
    <property type="term" value="F:hydrolase activity, acting on carbon-nitrogen (but not peptide) bonds, in linear amidines"/>
    <property type="evidence" value="ECO:0007669"/>
    <property type="project" value="InterPro"/>
</dbReference>
<dbReference type="InterPro" id="IPR011650">
    <property type="entry name" value="Peptidase_M20_dimer"/>
</dbReference>
<dbReference type="NCBIfam" id="NF006775">
    <property type="entry name" value="PRK09290.2-5"/>
    <property type="match status" value="1"/>
</dbReference>
<feature type="binding site" evidence="7">
    <location>
        <position position="81"/>
    </location>
    <ligand>
        <name>Zn(2+)</name>
        <dbReference type="ChEBI" id="CHEBI:29105"/>
        <label>1</label>
    </ligand>
</feature>
<evidence type="ECO:0000256" key="4">
    <source>
        <dbReference type="ARBA" id="ARBA00022723"/>
    </source>
</evidence>
<feature type="binding site" evidence="8">
    <location>
        <position position="203"/>
    </location>
    <ligand>
        <name>allantoate</name>
        <dbReference type="ChEBI" id="CHEBI:17536"/>
    </ligand>
</feature>
<keyword evidence="6" id="KW-0464">Manganese</keyword>
<dbReference type="SUPFAM" id="SSF53187">
    <property type="entry name" value="Zn-dependent exopeptidases"/>
    <property type="match status" value="1"/>
</dbReference>
<dbReference type="AlphaFoldDB" id="A0A5C5VCA8"/>
<accession>A0A5C5VCA8</accession>
<dbReference type="PANTHER" id="PTHR32494:SF19">
    <property type="entry name" value="ALLANTOATE DEIMINASE-RELATED"/>
    <property type="match status" value="1"/>
</dbReference>
<comment type="similarity">
    <text evidence="2">Belongs to the peptidase M20 family.</text>
</comment>
<feature type="domain" description="Peptidase M20 dimerisation" evidence="9">
    <location>
        <begin position="200"/>
        <end position="294"/>
    </location>
</feature>
<dbReference type="PROSITE" id="PS00758">
    <property type="entry name" value="ARGE_DAPE_CPG2_1"/>
    <property type="match status" value="1"/>
</dbReference>
<dbReference type="CDD" id="cd03884">
    <property type="entry name" value="M20_bAS"/>
    <property type="match status" value="1"/>
</dbReference>
<comment type="subunit">
    <text evidence="3">Homodimer.</text>
</comment>
<evidence type="ECO:0000256" key="1">
    <source>
        <dbReference type="ARBA" id="ARBA00001936"/>
    </source>
</evidence>
<comment type="cofactor">
    <cofactor evidence="7">
        <name>Zn(2+)</name>
        <dbReference type="ChEBI" id="CHEBI:29105"/>
    </cofactor>
    <text evidence="7">Binds 2 Zn(2+) ions per subunit.</text>
</comment>
<keyword evidence="11" id="KW-1185">Reference proteome</keyword>
<dbReference type="InterPro" id="IPR036264">
    <property type="entry name" value="Bact_exopeptidase_dim_dom"/>
</dbReference>
<feature type="binding site" evidence="7">
    <location>
        <position position="70"/>
    </location>
    <ligand>
        <name>Zn(2+)</name>
        <dbReference type="ChEBI" id="CHEBI:29105"/>
        <label>1</label>
    </ligand>
</feature>
<keyword evidence="7" id="KW-0862">Zinc</keyword>
<reference evidence="10 11" key="1">
    <citation type="submission" date="2019-02" db="EMBL/GenBank/DDBJ databases">
        <title>Deep-cultivation of Planctomycetes and their phenomic and genomic characterization uncovers novel biology.</title>
        <authorList>
            <person name="Wiegand S."/>
            <person name="Jogler M."/>
            <person name="Boedeker C."/>
            <person name="Pinto D."/>
            <person name="Vollmers J."/>
            <person name="Rivas-Marin E."/>
            <person name="Kohn T."/>
            <person name="Peeters S.H."/>
            <person name="Heuer A."/>
            <person name="Rast P."/>
            <person name="Oberbeckmann S."/>
            <person name="Bunk B."/>
            <person name="Jeske O."/>
            <person name="Meyerdierks A."/>
            <person name="Storesund J.E."/>
            <person name="Kallscheuer N."/>
            <person name="Luecker S."/>
            <person name="Lage O.M."/>
            <person name="Pohl T."/>
            <person name="Merkel B.J."/>
            <person name="Hornburger P."/>
            <person name="Mueller R.-W."/>
            <person name="Bruemmer F."/>
            <person name="Labrenz M."/>
            <person name="Spormann A.M."/>
            <person name="Op Den Camp H."/>
            <person name="Overmann J."/>
            <person name="Amann R."/>
            <person name="Jetten M.S.M."/>
            <person name="Mascher T."/>
            <person name="Medema M.H."/>
            <person name="Devos D.P."/>
            <person name="Kaster A.-K."/>
            <person name="Ovreas L."/>
            <person name="Rohde M."/>
            <person name="Galperin M.Y."/>
            <person name="Jogler C."/>
        </authorList>
    </citation>
    <scope>NUCLEOTIDE SEQUENCE [LARGE SCALE GENOMIC DNA]</scope>
    <source>
        <strain evidence="10 11">KOR34</strain>
    </source>
</reference>
<dbReference type="Pfam" id="PF07687">
    <property type="entry name" value="M20_dimer"/>
    <property type="match status" value="1"/>
</dbReference>
<evidence type="ECO:0000256" key="5">
    <source>
        <dbReference type="ARBA" id="ARBA00022801"/>
    </source>
</evidence>
<name>A0A5C5VCA8_9BACT</name>
<keyword evidence="4 7" id="KW-0479">Metal-binding</keyword>
<sequence>MTRCGQLAACSEDPACLTRRYLTPPMRIAHNLLAGWMSEASLVPRVDNAGNLVGRLAGQHERRVLLLGSHLDTVPNAGAFDGVLGVLMGLAVAERLRGEDLPFHLDVVAFSEEEGVRFSKPYLGSAAVAGAFPSEWLERRDADGISLRDAIAGFGLDPDAIDRCGYDPRDVVGFIEPHLEQGPVLEEQGLPVGVVGGIAGQSRLRLAFRGRAAHAGTTPMHLRQDALLCASRFVSHVRDHAAGVEELRATVGSIHVTPNAPNVVAAEAEVSLDVRHRDDAPREAAVRDLVAAAHSIAEIEGVEFELLEETSQRAIAMDPGLAGHLQAAVEHCGGRPLQVLSGAGHDAVMLAHRFPVAMLFLRHPGAVSHHPDERVDAADVAVGIEVLTQLVLNLAKQQRSTV</sequence>
<feature type="binding site" evidence="7">
    <location>
        <position position="369"/>
    </location>
    <ligand>
        <name>Zn(2+)</name>
        <dbReference type="ChEBI" id="CHEBI:29105"/>
        <label>2</label>
    </ligand>
</feature>
<organism evidence="10 11">
    <name type="scientific">Posidoniimonas corsicana</name>
    <dbReference type="NCBI Taxonomy" id="1938618"/>
    <lineage>
        <taxon>Bacteria</taxon>
        <taxon>Pseudomonadati</taxon>
        <taxon>Planctomycetota</taxon>
        <taxon>Planctomycetia</taxon>
        <taxon>Pirellulales</taxon>
        <taxon>Lacipirellulaceae</taxon>
        <taxon>Posidoniimonas</taxon>
    </lineage>
</organism>
<evidence type="ECO:0000313" key="10">
    <source>
        <dbReference type="EMBL" id="TWT35901.1"/>
    </source>
</evidence>
<dbReference type="SUPFAM" id="SSF55031">
    <property type="entry name" value="Bacterial exopeptidase dimerisation domain"/>
    <property type="match status" value="1"/>
</dbReference>
<dbReference type="NCBIfam" id="TIGR01879">
    <property type="entry name" value="hydantase"/>
    <property type="match status" value="1"/>
</dbReference>
<dbReference type="PANTHER" id="PTHR32494">
    <property type="entry name" value="ALLANTOATE DEIMINASE-RELATED"/>
    <property type="match status" value="1"/>
</dbReference>
<dbReference type="Gene3D" id="3.30.70.360">
    <property type="match status" value="1"/>
</dbReference>
<comment type="caution">
    <text evidence="10">The sequence shown here is derived from an EMBL/GenBank/DDBJ whole genome shotgun (WGS) entry which is preliminary data.</text>
</comment>
<dbReference type="GO" id="GO:0050538">
    <property type="term" value="F:N-carbamoyl-L-amino-acid hydrolase activity"/>
    <property type="evidence" value="ECO:0007669"/>
    <property type="project" value="UniProtKB-EC"/>
</dbReference>
<keyword evidence="5 10" id="KW-0378">Hydrolase</keyword>
<evidence type="ECO:0000256" key="2">
    <source>
        <dbReference type="ARBA" id="ARBA00006153"/>
    </source>
</evidence>
<dbReference type="PIRSF" id="PIRSF001235">
    <property type="entry name" value="Amidase_carbamoylase"/>
    <property type="match status" value="1"/>
</dbReference>
<dbReference type="GO" id="GO:0046872">
    <property type="term" value="F:metal ion binding"/>
    <property type="evidence" value="ECO:0007669"/>
    <property type="project" value="UniProtKB-KW"/>
</dbReference>
<gene>
    <name evidence="10" type="primary">amaB</name>
    <name evidence="10" type="ORF">KOR34_07980</name>
</gene>
<evidence type="ECO:0000259" key="9">
    <source>
        <dbReference type="Pfam" id="PF07687"/>
    </source>
</evidence>
<proteinExistence type="inferred from homology"/>
<feature type="binding site" evidence="8">
    <location>
        <position position="262"/>
    </location>
    <ligand>
        <name>allantoate</name>
        <dbReference type="ChEBI" id="CHEBI:17536"/>
    </ligand>
</feature>
<evidence type="ECO:0000256" key="6">
    <source>
        <dbReference type="ARBA" id="ARBA00023211"/>
    </source>
</evidence>
<evidence type="ECO:0000313" key="11">
    <source>
        <dbReference type="Proteomes" id="UP000316714"/>
    </source>
</evidence>
<dbReference type="InterPro" id="IPR002933">
    <property type="entry name" value="Peptidase_M20"/>
</dbReference>
<evidence type="ECO:0000256" key="7">
    <source>
        <dbReference type="PIRSR" id="PIRSR001235-1"/>
    </source>
</evidence>
<dbReference type="EMBL" id="SIHJ01000001">
    <property type="protein sequence ID" value="TWT35901.1"/>
    <property type="molecule type" value="Genomic_DNA"/>
</dbReference>
<dbReference type="Gene3D" id="3.40.630.10">
    <property type="entry name" value="Zn peptidases"/>
    <property type="match status" value="1"/>
</dbReference>
<feature type="binding site" evidence="8">
    <location>
        <position position="275"/>
    </location>
    <ligand>
        <name>allantoate</name>
        <dbReference type="ChEBI" id="CHEBI:17536"/>
    </ligand>
</feature>
<dbReference type="InterPro" id="IPR010158">
    <property type="entry name" value="Amidase_Cbmase"/>
</dbReference>
<dbReference type="EC" id="3.5.1.87" evidence="10"/>
<feature type="binding site" evidence="7">
    <location>
        <position position="178"/>
    </location>
    <ligand>
        <name>Zn(2+)</name>
        <dbReference type="ChEBI" id="CHEBI:29105"/>
        <label>1</label>
    </ligand>
</feature>
<comment type="cofactor">
    <cofactor evidence="1">
        <name>Mn(2+)</name>
        <dbReference type="ChEBI" id="CHEBI:29035"/>
    </cofactor>
</comment>
<dbReference type="Proteomes" id="UP000316714">
    <property type="component" value="Unassembled WGS sequence"/>
</dbReference>
<dbReference type="Pfam" id="PF01546">
    <property type="entry name" value="Peptidase_M20"/>
    <property type="match status" value="1"/>
</dbReference>
<dbReference type="InterPro" id="IPR001261">
    <property type="entry name" value="ArgE/DapE_CS"/>
</dbReference>
<evidence type="ECO:0000256" key="8">
    <source>
        <dbReference type="PIRSR" id="PIRSR001235-2"/>
    </source>
</evidence>
<protein>
    <submittedName>
        <fullName evidence="10">N-carbamoyl-L-amino acid hydrolase</fullName>
        <ecNumber evidence="10">3.5.1.87</ecNumber>
    </submittedName>
</protein>
<evidence type="ECO:0000256" key="3">
    <source>
        <dbReference type="ARBA" id="ARBA00011738"/>
    </source>
</evidence>
<feature type="binding site" evidence="7">
    <location>
        <position position="81"/>
    </location>
    <ligand>
        <name>Zn(2+)</name>
        <dbReference type="ChEBI" id="CHEBI:29105"/>
        <label>2</label>
    </ligand>
</feature>
<feature type="binding site" evidence="7">
    <location>
        <position position="114"/>
    </location>
    <ligand>
        <name>Zn(2+)</name>
        <dbReference type="ChEBI" id="CHEBI:29105"/>
        <label>2</label>
    </ligand>
</feature>